<dbReference type="GO" id="GO:0003676">
    <property type="term" value="F:nucleic acid binding"/>
    <property type="evidence" value="ECO:0007669"/>
    <property type="project" value="InterPro"/>
</dbReference>
<evidence type="ECO:0000313" key="2">
    <source>
        <dbReference type="EMBL" id="GFQ84245.1"/>
    </source>
</evidence>
<sequence length="102" mass="11600">MRRNTAFRRKLSLVTKHGVTIWNRKASDRVSRGNGRPPPPKKSNVGHNSSCKVMMAFFDHKGPLLVEFLKRGTTINAQRYEATLKNLRRAIISKRPGIVFPS</sequence>
<dbReference type="InterPro" id="IPR036397">
    <property type="entry name" value="RNaseH_sf"/>
</dbReference>
<keyword evidence="3" id="KW-1185">Reference proteome</keyword>
<dbReference type="Proteomes" id="UP000887116">
    <property type="component" value="Unassembled WGS sequence"/>
</dbReference>
<dbReference type="EMBL" id="BMAO01002912">
    <property type="protein sequence ID" value="GFQ84245.1"/>
    <property type="molecule type" value="Genomic_DNA"/>
</dbReference>
<dbReference type="Gene3D" id="3.30.420.10">
    <property type="entry name" value="Ribonuclease H-like superfamily/Ribonuclease H"/>
    <property type="match status" value="1"/>
</dbReference>
<comment type="caution">
    <text evidence="2">The sequence shown here is derived from an EMBL/GenBank/DDBJ whole genome shotgun (WGS) entry which is preliminary data.</text>
</comment>
<gene>
    <name evidence="2" type="primary">marinerT_26</name>
    <name evidence="2" type="ORF">TNCT_81</name>
</gene>
<reference evidence="2" key="1">
    <citation type="submission" date="2020-07" db="EMBL/GenBank/DDBJ databases">
        <title>Multicomponent nature underlies the extraordinary mechanical properties of spider dragline silk.</title>
        <authorList>
            <person name="Kono N."/>
            <person name="Nakamura H."/>
            <person name="Mori M."/>
            <person name="Yoshida Y."/>
            <person name="Ohtoshi R."/>
            <person name="Malay A.D."/>
            <person name="Moran D.A.P."/>
            <person name="Tomita M."/>
            <person name="Numata K."/>
            <person name="Arakawa K."/>
        </authorList>
    </citation>
    <scope>NUCLEOTIDE SEQUENCE</scope>
</reference>
<protein>
    <submittedName>
        <fullName evidence="2">Mariner Mos1 transposase</fullName>
    </submittedName>
</protein>
<name>A0A8X6KRS1_TRICU</name>
<accession>A0A8X6KRS1</accession>
<dbReference type="InterPro" id="IPR001888">
    <property type="entry name" value="Transposase_1"/>
</dbReference>
<feature type="region of interest" description="Disordered" evidence="1">
    <location>
        <begin position="24"/>
        <end position="48"/>
    </location>
</feature>
<evidence type="ECO:0000256" key="1">
    <source>
        <dbReference type="SAM" id="MobiDB-lite"/>
    </source>
</evidence>
<organism evidence="2 3">
    <name type="scientific">Trichonephila clavata</name>
    <name type="common">Joro spider</name>
    <name type="synonym">Nephila clavata</name>
    <dbReference type="NCBI Taxonomy" id="2740835"/>
    <lineage>
        <taxon>Eukaryota</taxon>
        <taxon>Metazoa</taxon>
        <taxon>Ecdysozoa</taxon>
        <taxon>Arthropoda</taxon>
        <taxon>Chelicerata</taxon>
        <taxon>Arachnida</taxon>
        <taxon>Araneae</taxon>
        <taxon>Araneomorphae</taxon>
        <taxon>Entelegynae</taxon>
        <taxon>Araneoidea</taxon>
        <taxon>Nephilidae</taxon>
        <taxon>Trichonephila</taxon>
    </lineage>
</organism>
<dbReference type="AlphaFoldDB" id="A0A8X6KRS1"/>
<evidence type="ECO:0000313" key="3">
    <source>
        <dbReference type="Proteomes" id="UP000887116"/>
    </source>
</evidence>
<proteinExistence type="predicted"/>
<dbReference type="Pfam" id="PF01359">
    <property type="entry name" value="Transposase_1"/>
    <property type="match status" value="1"/>
</dbReference>